<protein>
    <submittedName>
        <fullName evidence="3">Membrane protein</fullName>
    </submittedName>
</protein>
<dbReference type="Pfam" id="PF06181">
    <property type="entry name" value="Urate_ox_N"/>
    <property type="match status" value="1"/>
</dbReference>
<name>A0A059XW52_9BACT</name>
<dbReference type="OrthoDB" id="9787495at2"/>
<dbReference type="HOGENOM" id="CLU_115347_1_0_0"/>
<dbReference type="Proteomes" id="UP000027059">
    <property type="component" value="Chromosome"/>
</dbReference>
<feature type="domain" description="Urate oxidase N-terminal" evidence="2">
    <location>
        <begin position="85"/>
        <end position="162"/>
    </location>
</feature>
<dbReference type="InterPro" id="IPR016988">
    <property type="entry name" value="UCP032086"/>
</dbReference>
<evidence type="ECO:0000256" key="1">
    <source>
        <dbReference type="SAM" id="Phobius"/>
    </source>
</evidence>
<evidence type="ECO:0000313" key="4">
    <source>
        <dbReference type="Proteomes" id="UP000027059"/>
    </source>
</evidence>
<feature type="transmembrane region" description="Helical" evidence="1">
    <location>
        <begin position="86"/>
        <end position="111"/>
    </location>
</feature>
<keyword evidence="1" id="KW-0472">Membrane</keyword>
<keyword evidence="1" id="KW-0812">Transmembrane</keyword>
<evidence type="ECO:0000259" key="2">
    <source>
        <dbReference type="Pfam" id="PF06181"/>
    </source>
</evidence>
<dbReference type="AlphaFoldDB" id="A0A059XW52"/>
<sequence>MEKEATELIVRWGHFLAGIMWIGILYYFNFIQVPFLKAVSPEGKAEAFKHLVPRALFFFRYASLLTVLFGLSILGQRGILVQAYTLHKGAAIIGMGAWLGTIMMLNVWGLIWPNQKRVLGLVPATPEEKAKAGRIAFLASRTNTMLSIPMLFFMGASSHGAALFH</sequence>
<gene>
    <name evidence="3" type="ORF">Y981_11430</name>
</gene>
<feature type="transmembrane region" description="Helical" evidence="1">
    <location>
        <begin position="12"/>
        <end position="35"/>
    </location>
</feature>
<keyword evidence="1" id="KW-1133">Transmembrane helix</keyword>
<accession>A0A059XW52</accession>
<dbReference type="InterPro" id="IPR010389">
    <property type="entry name" value="Urate_ox_N"/>
</dbReference>
<proteinExistence type="predicted"/>
<dbReference type="RefSeq" id="WP_014961899.1">
    <property type="nucleotide sequence ID" value="NZ_CP007243.1"/>
</dbReference>
<reference evidence="3 4" key="2">
    <citation type="journal article" date="2015" name="Biomed. Res. Int.">
        <title>Effects of Arsenite Resistance on the Growth and Functional Gene Expression of Leptospirillum ferriphilum and Acidithiobacillus thiooxidans in Pure Culture and Coculture.</title>
        <authorList>
            <person name="Jiang H."/>
            <person name="Liang Y."/>
            <person name="Yin H."/>
            <person name="Xiao Y."/>
            <person name="Guo X."/>
            <person name="Xu Y."/>
            <person name="Hu Q."/>
            <person name="Liu H."/>
            <person name="Liu X."/>
        </authorList>
    </citation>
    <scope>NUCLEOTIDE SEQUENCE [LARGE SCALE GENOMIC DNA]</scope>
    <source>
        <strain evidence="3 4">YSK</strain>
    </source>
</reference>
<keyword evidence="4" id="KW-1185">Reference proteome</keyword>
<evidence type="ECO:0000313" key="3">
    <source>
        <dbReference type="EMBL" id="AIA31118.1"/>
    </source>
</evidence>
<dbReference type="KEGG" id="lfp:Y981_11430"/>
<organism evidence="3 4">
    <name type="scientific">Leptospirillum ferriphilum YSK</name>
    <dbReference type="NCBI Taxonomy" id="1441628"/>
    <lineage>
        <taxon>Bacteria</taxon>
        <taxon>Pseudomonadati</taxon>
        <taxon>Nitrospirota</taxon>
        <taxon>Nitrospiria</taxon>
        <taxon>Nitrospirales</taxon>
        <taxon>Nitrospiraceae</taxon>
        <taxon>Leptospirillum</taxon>
    </lineage>
</organism>
<dbReference type="EMBL" id="CP007243">
    <property type="protein sequence ID" value="AIA31118.1"/>
    <property type="molecule type" value="Genomic_DNA"/>
</dbReference>
<reference evidence="4" key="1">
    <citation type="submission" date="2014-02" db="EMBL/GenBank/DDBJ databases">
        <title>Complete genome sequence and comparative genomic analysis of the nitrogen-fixing bacterium Leptospirillum ferriphilum YSK.</title>
        <authorList>
            <person name="Guo X."/>
            <person name="Yin H."/>
            <person name="Liang Y."/>
            <person name="Hu Q."/>
            <person name="Ma L."/>
            <person name="Xiao Y."/>
            <person name="Zhang X."/>
            <person name="Qiu G."/>
            <person name="Liu X."/>
        </authorList>
    </citation>
    <scope>NUCLEOTIDE SEQUENCE [LARGE SCALE GENOMIC DNA]</scope>
    <source>
        <strain evidence="4">YSK</strain>
    </source>
</reference>
<feature type="transmembrane region" description="Helical" evidence="1">
    <location>
        <begin position="55"/>
        <end position="74"/>
    </location>
</feature>
<dbReference type="PIRSF" id="PIRSF032086">
    <property type="entry name" value="UCP032086"/>
    <property type="match status" value="1"/>
</dbReference>